<organism evidence="1 2">
    <name type="scientific">Sphingomonas albertensis</name>
    <dbReference type="NCBI Taxonomy" id="2762591"/>
    <lineage>
        <taxon>Bacteria</taxon>
        <taxon>Pseudomonadati</taxon>
        <taxon>Pseudomonadota</taxon>
        <taxon>Alphaproteobacteria</taxon>
        <taxon>Sphingomonadales</taxon>
        <taxon>Sphingomonadaceae</taxon>
        <taxon>Sphingomonas</taxon>
    </lineage>
</organism>
<dbReference type="InterPro" id="IPR026350">
    <property type="entry name" value="GxxExxY"/>
</dbReference>
<comment type="caution">
    <text evidence="1">The sequence shown here is derived from an EMBL/GenBank/DDBJ whole genome shotgun (WGS) entry which is preliminary data.</text>
</comment>
<dbReference type="NCBIfam" id="TIGR04256">
    <property type="entry name" value="GxxExxY"/>
    <property type="match status" value="1"/>
</dbReference>
<keyword evidence="2" id="KW-1185">Reference proteome</keyword>
<protein>
    <submittedName>
        <fullName evidence="1">GxxExxY protein</fullName>
    </submittedName>
</protein>
<evidence type="ECO:0000313" key="2">
    <source>
        <dbReference type="Proteomes" id="UP000597613"/>
    </source>
</evidence>
<proteinExistence type="predicted"/>
<dbReference type="RefSeq" id="WP_187503205.1">
    <property type="nucleotide sequence ID" value="NZ_CP162536.1"/>
</dbReference>
<sequence>MKDIDVVSGDVLDVALRLHRDLGPGLLESVYEAVLAGRLVAMGYTVARQRPIDIEFEGLHFEAAFRIDLLVDDRLVVEIKSVECLLPVHAKQLLTYLRLTKQPVGLLINFGGATLREGVRRLVNNYRPSASSAPLREQIF</sequence>
<accession>A0ABR7ALW7</accession>
<dbReference type="Proteomes" id="UP000597613">
    <property type="component" value="Unassembled WGS sequence"/>
</dbReference>
<dbReference type="Pfam" id="PF13366">
    <property type="entry name" value="PDDEXK_3"/>
    <property type="match status" value="1"/>
</dbReference>
<dbReference type="EMBL" id="JACONT010000011">
    <property type="protein sequence ID" value="MBC3941450.1"/>
    <property type="molecule type" value="Genomic_DNA"/>
</dbReference>
<gene>
    <name evidence="1" type="ORF">H8S47_07095</name>
</gene>
<reference evidence="1 2" key="1">
    <citation type="submission" date="2020-08" db="EMBL/GenBank/DDBJ databases">
        <title>Putative novel bacterial strains isolated from necrotic wheat leaf tissues caused by Xanthomonas translucens.</title>
        <authorList>
            <person name="Tambong J.T."/>
        </authorList>
    </citation>
    <scope>NUCLEOTIDE SEQUENCE [LARGE SCALE GENOMIC DNA]</scope>
    <source>
        <strain evidence="2">DOAB 1063</strain>
    </source>
</reference>
<evidence type="ECO:0000313" key="1">
    <source>
        <dbReference type="EMBL" id="MBC3941450.1"/>
    </source>
</evidence>
<name>A0ABR7ALW7_9SPHN</name>